<dbReference type="InterPro" id="IPR039448">
    <property type="entry name" value="Beta_helix"/>
</dbReference>
<protein>
    <recommendedName>
        <fullName evidence="1">Right handed beta helix domain-containing protein</fullName>
    </recommendedName>
</protein>
<name>A0A7V4U2K8_CALAY</name>
<reference evidence="2" key="1">
    <citation type="journal article" date="2020" name="mSystems">
        <title>Genome- and Community-Level Interaction Insights into Carbon Utilization and Element Cycling Functions of Hydrothermarchaeota in Hydrothermal Sediment.</title>
        <authorList>
            <person name="Zhou Z."/>
            <person name="Liu Y."/>
            <person name="Xu W."/>
            <person name="Pan J."/>
            <person name="Luo Z.H."/>
            <person name="Li M."/>
        </authorList>
    </citation>
    <scope>NUCLEOTIDE SEQUENCE [LARGE SCALE GENOMIC DNA]</scope>
    <source>
        <strain evidence="2">HyVt-577</strain>
    </source>
</reference>
<organism evidence="2">
    <name type="scientific">Caldithrix abyssi</name>
    <dbReference type="NCBI Taxonomy" id="187145"/>
    <lineage>
        <taxon>Bacteria</taxon>
        <taxon>Pseudomonadati</taxon>
        <taxon>Calditrichota</taxon>
        <taxon>Calditrichia</taxon>
        <taxon>Calditrichales</taxon>
        <taxon>Calditrichaceae</taxon>
        <taxon>Caldithrix</taxon>
    </lineage>
</organism>
<evidence type="ECO:0000259" key="1">
    <source>
        <dbReference type="Pfam" id="PF13229"/>
    </source>
</evidence>
<comment type="caution">
    <text evidence="2">The sequence shown here is derived from an EMBL/GenBank/DDBJ whole genome shotgun (WGS) entry which is preliminary data.</text>
</comment>
<proteinExistence type="predicted"/>
<dbReference type="EMBL" id="DRQG01000139">
    <property type="protein sequence ID" value="HGY56906.1"/>
    <property type="molecule type" value="Genomic_DNA"/>
</dbReference>
<dbReference type="Gene3D" id="2.160.20.10">
    <property type="entry name" value="Single-stranded right-handed beta-helix, Pectin lyase-like"/>
    <property type="match status" value="1"/>
</dbReference>
<evidence type="ECO:0000313" key="2">
    <source>
        <dbReference type="EMBL" id="HGY56906.1"/>
    </source>
</evidence>
<dbReference type="InterPro" id="IPR012334">
    <property type="entry name" value="Pectin_lyas_fold"/>
</dbReference>
<dbReference type="Proteomes" id="UP000885779">
    <property type="component" value="Unassembled WGS sequence"/>
</dbReference>
<dbReference type="AlphaFoldDB" id="A0A7V4U2K8"/>
<dbReference type="SMART" id="SM00710">
    <property type="entry name" value="PbH1"/>
    <property type="match status" value="5"/>
</dbReference>
<feature type="domain" description="Right handed beta helix" evidence="1">
    <location>
        <begin position="150"/>
        <end position="303"/>
    </location>
</feature>
<dbReference type="SUPFAM" id="SSF51126">
    <property type="entry name" value="Pectin lyase-like"/>
    <property type="match status" value="1"/>
</dbReference>
<accession>A0A7V4U2K8</accession>
<dbReference type="InterPro" id="IPR011050">
    <property type="entry name" value="Pectin_lyase_fold/virulence"/>
</dbReference>
<dbReference type="Pfam" id="PF13229">
    <property type="entry name" value="Beta_helix"/>
    <property type="match status" value="1"/>
</dbReference>
<dbReference type="InterPro" id="IPR006626">
    <property type="entry name" value="PbH1"/>
</dbReference>
<sequence length="393" mass="42800">MKLQIVLFSMVAIMILGCRKERDSIINNEPMMEFPEIPVKYLQVPSSAYPTVQSAINSSIDGDTVIVLPGIYKEVLDMKGKNITLSSLYLLEKNEDYIEQTILDGKREWSVINFNNGETENCVLNGFTLRNGIGSKYNAYSTVQLRQGGGIYCWKSKPVLRNLIITENSSHMGSAIYCSQADVTLENIFITRNNNGSSVYISQCAPILNGISVINNDGSGILVKGATKINLSGLIIMGNSEDGCYLENSSIGAFKNNLIADNKRYAIIASAIYNGLKIENCTVAHNGNGLFNGENGVYVKNSIFWNQSTEFTLSVIMSGYSSVKVRYSDVKGYLTSYNSGGRRFEIDSTSIALDPKFCDPENGDYHLKPGSPCLTAGENGGLIGALGEGCSGE</sequence>
<gene>
    <name evidence="2" type="ORF">ENK44_14455</name>
</gene>
<dbReference type="PROSITE" id="PS51257">
    <property type="entry name" value="PROKAR_LIPOPROTEIN"/>
    <property type="match status" value="1"/>
</dbReference>